<evidence type="ECO:0000313" key="1">
    <source>
        <dbReference type="EMBL" id="KAF9979804.1"/>
    </source>
</evidence>
<dbReference type="EMBL" id="JAAAHW010003969">
    <property type="protein sequence ID" value="KAF9979804.1"/>
    <property type="molecule type" value="Genomic_DNA"/>
</dbReference>
<sequence>MTYKLEPLTQRGIKDVFCGKVLRIEKIVEHSEHGTWRTLIDDTEGKLVDWEHRTIKGNLCGELDRLHQKHNDACRDKSAVFGGEHALELESAFGRMKITNNDAVTIVDEPFVFKAVENYFNTTDPAFQTDLRSLIDRTDAASQGNIFERNMMTVFSETFKSQPLSDWPHQPPISERCPDLVGEVEIVGWTPARRRCRWESVWTLMSTTIQPFNSHQSLGSVSNKKPPRA</sequence>
<accession>A0A9P6JID1</accession>
<dbReference type="AlphaFoldDB" id="A0A9P6JID1"/>
<keyword evidence="2" id="KW-1185">Reference proteome</keyword>
<dbReference type="Proteomes" id="UP000749646">
    <property type="component" value="Unassembled WGS sequence"/>
</dbReference>
<name>A0A9P6JID1_9FUNG</name>
<dbReference type="OrthoDB" id="2393824at2759"/>
<evidence type="ECO:0000313" key="2">
    <source>
        <dbReference type="Proteomes" id="UP000749646"/>
    </source>
</evidence>
<comment type="caution">
    <text evidence="1">The sequence shown here is derived from an EMBL/GenBank/DDBJ whole genome shotgun (WGS) entry which is preliminary data.</text>
</comment>
<organism evidence="1 2">
    <name type="scientific">Modicella reniformis</name>
    <dbReference type="NCBI Taxonomy" id="1440133"/>
    <lineage>
        <taxon>Eukaryota</taxon>
        <taxon>Fungi</taxon>
        <taxon>Fungi incertae sedis</taxon>
        <taxon>Mucoromycota</taxon>
        <taxon>Mortierellomycotina</taxon>
        <taxon>Mortierellomycetes</taxon>
        <taxon>Mortierellales</taxon>
        <taxon>Mortierellaceae</taxon>
        <taxon>Modicella</taxon>
    </lineage>
</organism>
<gene>
    <name evidence="1" type="ORF">BGZ65_005990</name>
</gene>
<reference evidence="1" key="1">
    <citation type="journal article" date="2020" name="Fungal Divers.">
        <title>Resolving the Mortierellaceae phylogeny through synthesis of multi-gene phylogenetics and phylogenomics.</title>
        <authorList>
            <person name="Vandepol N."/>
            <person name="Liber J."/>
            <person name="Desiro A."/>
            <person name="Na H."/>
            <person name="Kennedy M."/>
            <person name="Barry K."/>
            <person name="Grigoriev I.V."/>
            <person name="Miller A.N."/>
            <person name="O'Donnell K."/>
            <person name="Stajich J.E."/>
            <person name="Bonito G."/>
        </authorList>
    </citation>
    <scope>NUCLEOTIDE SEQUENCE</scope>
    <source>
        <strain evidence="1">MES-2147</strain>
    </source>
</reference>
<proteinExistence type="predicted"/>
<protein>
    <submittedName>
        <fullName evidence="1">Uncharacterized protein</fullName>
    </submittedName>
</protein>